<evidence type="ECO:0000313" key="1">
    <source>
        <dbReference type="EMBL" id="KAJ7001138.1"/>
    </source>
</evidence>
<organism evidence="1 2">
    <name type="scientific">Populus alba x Populus x berolinensis</name>
    <dbReference type="NCBI Taxonomy" id="444605"/>
    <lineage>
        <taxon>Eukaryota</taxon>
        <taxon>Viridiplantae</taxon>
        <taxon>Streptophyta</taxon>
        <taxon>Embryophyta</taxon>
        <taxon>Tracheophyta</taxon>
        <taxon>Spermatophyta</taxon>
        <taxon>Magnoliopsida</taxon>
        <taxon>eudicotyledons</taxon>
        <taxon>Gunneridae</taxon>
        <taxon>Pentapetalae</taxon>
        <taxon>rosids</taxon>
        <taxon>fabids</taxon>
        <taxon>Malpighiales</taxon>
        <taxon>Salicaceae</taxon>
        <taxon>Saliceae</taxon>
        <taxon>Populus</taxon>
    </lineage>
</organism>
<gene>
    <name evidence="1" type="ORF">NC653_011544</name>
</gene>
<dbReference type="AlphaFoldDB" id="A0AAD6R2D8"/>
<name>A0AAD6R2D8_9ROSI</name>
<sequence>MDEGRVPTGYLIMTVQSSLEELCNIYDSVGRLPATTGYDQDTIDKERLASLRQEMKQAGIEKR</sequence>
<comment type="caution">
    <text evidence="1">The sequence shown here is derived from an EMBL/GenBank/DDBJ whole genome shotgun (WGS) entry which is preliminary data.</text>
</comment>
<proteinExistence type="predicted"/>
<accession>A0AAD6R2D8</accession>
<keyword evidence="2" id="KW-1185">Reference proteome</keyword>
<dbReference type="Proteomes" id="UP001164929">
    <property type="component" value="Chromosome 4"/>
</dbReference>
<reference evidence="1 2" key="1">
    <citation type="journal article" date="2023" name="Mol. Ecol. Resour.">
        <title>Chromosome-level genome assembly of a triploid poplar Populus alba 'Berolinensis'.</title>
        <authorList>
            <person name="Chen S."/>
            <person name="Yu Y."/>
            <person name="Wang X."/>
            <person name="Wang S."/>
            <person name="Zhang T."/>
            <person name="Zhou Y."/>
            <person name="He R."/>
            <person name="Meng N."/>
            <person name="Wang Y."/>
            <person name="Liu W."/>
            <person name="Liu Z."/>
            <person name="Liu J."/>
            <person name="Guo Q."/>
            <person name="Huang H."/>
            <person name="Sederoff R.R."/>
            <person name="Wang G."/>
            <person name="Qu G."/>
            <person name="Chen S."/>
        </authorList>
    </citation>
    <scope>NUCLEOTIDE SEQUENCE [LARGE SCALE GENOMIC DNA]</scope>
    <source>
        <strain evidence="1">SC-2020</strain>
    </source>
</reference>
<protein>
    <submittedName>
        <fullName evidence="1">Uncharacterized protein</fullName>
    </submittedName>
</protein>
<evidence type="ECO:0000313" key="2">
    <source>
        <dbReference type="Proteomes" id="UP001164929"/>
    </source>
</evidence>
<dbReference type="EMBL" id="JAQIZT010000004">
    <property type="protein sequence ID" value="KAJ7001138.1"/>
    <property type="molecule type" value="Genomic_DNA"/>
</dbReference>